<proteinExistence type="inferred from homology"/>
<feature type="binding site" evidence="3">
    <location>
        <position position="242"/>
    </location>
    <ligand>
        <name>a divalent metal cation</name>
        <dbReference type="ChEBI" id="CHEBI:60240"/>
        <label>1</label>
    </ligand>
</feature>
<comment type="similarity">
    <text evidence="4">Belongs to the metallo-dependent hydrolases superfamily. Phosphotriesterase family.</text>
</comment>
<evidence type="ECO:0000256" key="3">
    <source>
        <dbReference type="PIRSR" id="PIRSR601559-52"/>
    </source>
</evidence>
<feature type="binding site" evidence="3">
    <location>
        <position position="11"/>
    </location>
    <ligand>
        <name>a divalent metal cation</name>
        <dbReference type="ChEBI" id="CHEBI:60240"/>
        <label>1</label>
    </ligand>
</feature>
<evidence type="ECO:0000256" key="2">
    <source>
        <dbReference type="ARBA" id="ARBA00022801"/>
    </source>
</evidence>
<dbReference type="GO" id="GO:0008270">
    <property type="term" value="F:zinc ion binding"/>
    <property type="evidence" value="ECO:0007669"/>
    <property type="project" value="InterPro"/>
</dbReference>
<organism evidence="5 6">
    <name type="scientific">Bacillus cereus</name>
    <dbReference type="NCBI Taxonomy" id="1396"/>
    <lineage>
        <taxon>Bacteria</taxon>
        <taxon>Bacillati</taxon>
        <taxon>Bacillota</taxon>
        <taxon>Bacilli</taxon>
        <taxon>Bacillales</taxon>
        <taxon>Bacillaceae</taxon>
        <taxon>Bacillus</taxon>
        <taxon>Bacillus cereus group</taxon>
    </lineage>
</organism>
<dbReference type="PIRSF" id="PIRSF016839">
    <property type="entry name" value="PhP"/>
    <property type="match status" value="1"/>
</dbReference>
<dbReference type="GO" id="GO:0016787">
    <property type="term" value="F:hydrolase activity"/>
    <property type="evidence" value="ECO:0007669"/>
    <property type="project" value="UniProtKB-KW"/>
</dbReference>
<sequence length="291" mass="33078">MSLVNGITLAHEHTTIDLSGLKNNDDCNLNCFEETIQEFKELYQLGVRNIIDVTVRGMKRNPDYVRKVAEASGINIVQATGWYQDKFLPNYISKHSIEQLAEILIKEITVGIDETDIKARVIGEIGTSKGHMTERERKVFEAAVIAHKETGVPITTHCTLGTYGHEQVEFFKERDVDLSKVVIGHVDLTGDTDYVLHLLRQGVYVEFDTVGKENYMPDWTRLKMLKAIEAEGLTDKVFLSMDITRKSQLKYLGGPGYTFLLEKFIPMILAGGISREFVNKMLIENPQRFYI</sequence>
<dbReference type="InterPro" id="IPR032466">
    <property type="entry name" value="Metal_Hydrolase"/>
</dbReference>
<dbReference type="Proteomes" id="UP000075476">
    <property type="component" value="Unassembled WGS sequence"/>
</dbReference>
<feature type="binding site" evidence="3">
    <location>
        <position position="157"/>
    </location>
    <ligand>
        <name>a divalent metal cation</name>
        <dbReference type="ChEBI" id="CHEBI:60240"/>
        <label>2</label>
    </ligand>
</feature>
<keyword evidence="2 5" id="KW-0378">Hydrolase</keyword>
<dbReference type="PANTHER" id="PTHR10819">
    <property type="entry name" value="PHOSPHOTRIESTERASE-RELATED"/>
    <property type="match status" value="1"/>
</dbReference>
<dbReference type="RefSeq" id="WP_061663116.1">
    <property type="nucleotide sequence ID" value="NZ_JAEHCB010000059.1"/>
</dbReference>
<protein>
    <submittedName>
        <fullName evidence="5">Hydrolase</fullName>
    </submittedName>
</protein>
<evidence type="ECO:0000313" key="6">
    <source>
        <dbReference type="Proteomes" id="UP000075476"/>
    </source>
</evidence>
<feature type="binding site" evidence="3">
    <location>
        <position position="13"/>
    </location>
    <ligand>
        <name>a divalent metal cation</name>
        <dbReference type="ChEBI" id="CHEBI:60240"/>
        <label>1</label>
    </ligand>
</feature>
<comment type="cofactor">
    <cofactor evidence="3">
        <name>a divalent metal cation</name>
        <dbReference type="ChEBI" id="CHEBI:60240"/>
    </cofactor>
    <text evidence="3">Binds 2 divalent metal cations per subunit.</text>
</comment>
<feature type="binding site" evidence="3">
    <location>
        <position position="185"/>
    </location>
    <ligand>
        <name>a divalent metal cation</name>
        <dbReference type="ChEBI" id="CHEBI:60240"/>
        <label>2</label>
    </ligand>
</feature>
<dbReference type="InterPro" id="IPR001559">
    <property type="entry name" value="Phosphotriesterase"/>
</dbReference>
<feature type="binding site" evidence="3">
    <location>
        <position position="124"/>
    </location>
    <ligand>
        <name>a divalent metal cation</name>
        <dbReference type="ChEBI" id="CHEBI:60240"/>
        <label>2</label>
    </ligand>
</feature>
<dbReference type="PROSITE" id="PS51347">
    <property type="entry name" value="PHOSPHOTRIESTERASE_2"/>
    <property type="match status" value="1"/>
</dbReference>
<dbReference type="SUPFAM" id="SSF51556">
    <property type="entry name" value="Metallo-dependent hydrolases"/>
    <property type="match status" value="1"/>
</dbReference>
<dbReference type="Gene3D" id="3.20.20.140">
    <property type="entry name" value="Metal-dependent hydrolases"/>
    <property type="match status" value="1"/>
</dbReference>
<dbReference type="EMBL" id="LOMO01000031">
    <property type="protein sequence ID" value="KXY46249.1"/>
    <property type="molecule type" value="Genomic_DNA"/>
</dbReference>
<comment type="caution">
    <text evidence="5">The sequence shown here is derived from an EMBL/GenBank/DDBJ whole genome shotgun (WGS) entry which is preliminary data.</text>
</comment>
<comment type="caution">
    <text evidence="4">Lacks conserved residue(s) required for the propagation of feature annotation.</text>
</comment>
<keyword evidence="1 3" id="KW-0479">Metal-binding</keyword>
<evidence type="ECO:0000256" key="1">
    <source>
        <dbReference type="ARBA" id="ARBA00022723"/>
    </source>
</evidence>
<gene>
    <name evidence="5" type="ORF">AT268_12330</name>
</gene>
<accession>A0A9X0MHT2</accession>
<dbReference type="PANTHER" id="PTHR10819:SF3">
    <property type="entry name" value="PHOSPHOTRIESTERASE-RELATED PROTEIN"/>
    <property type="match status" value="1"/>
</dbReference>
<dbReference type="Pfam" id="PF02126">
    <property type="entry name" value="PTE"/>
    <property type="match status" value="1"/>
</dbReference>
<evidence type="ECO:0000313" key="5">
    <source>
        <dbReference type="EMBL" id="KXY46249.1"/>
    </source>
</evidence>
<reference evidence="5 6" key="1">
    <citation type="submission" date="2015-12" db="EMBL/GenBank/DDBJ databases">
        <title>Bacillus cereus Group isolate.</title>
        <authorList>
            <person name="Kovac J."/>
        </authorList>
    </citation>
    <scope>NUCLEOTIDE SEQUENCE [LARGE SCALE GENOMIC DNA]</scope>
    <source>
        <strain evidence="5 6">FSL K6-0073</strain>
    </source>
</reference>
<feature type="binding site" evidence="3">
    <location>
        <position position="124"/>
    </location>
    <ligand>
        <name>a divalent metal cation</name>
        <dbReference type="ChEBI" id="CHEBI:60240"/>
        <label>1</label>
    </ligand>
</feature>
<name>A0A9X0MHT2_BACCE</name>
<dbReference type="AlphaFoldDB" id="A0A9X0MHT2"/>
<evidence type="ECO:0000256" key="4">
    <source>
        <dbReference type="PROSITE-ProRule" id="PRU00679"/>
    </source>
</evidence>